<dbReference type="Proteomes" id="UP000054804">
    <property type="component" value="Unassembled WGS sequence"/>
</dbReference>
<accession>A0A0W7X7Y0</accession>
<dbReference type="RefSeq" id="WP_058847011.1">
    <property type="nucleotide sequence ID" value="NZ_LOCL01000029.1"/>
</dbReference>
<comment type="caution">
    <text evidence="1">The sequence shown here is derived from an EMBL/GenBank/DDBJ whole genome shotgun (WGS) entry which is preliminary data.</text>
</comment>
<evidence type="ECO:0000313" key="1">
    <source>
        <dbReference type="EMBL" id="KUF18852.1"/>
    </source>
</evidence>
<evidence type="ECO:0000313" key="2">
    <source>
        <dbReference type="Proteomes" id="UP000054804"/>
    </source>
</evidence>
<organism evidence="1 2">
    <name type="scientific">Streptomyces silvensis</name>
    <dbReference type="NCBI Taxonomy" id="1765722"/>
    <lineage>
        <taxon>Bacteria</taxon>
        <taxon>Bacillati</taxon>
        <taxon>Actinomycetota</taxon>
        <taxon>Actinomycetes</taxon>
        <taxon>Kitasatosporales</taxon>
        <taxon>Streptomycetaceae</taxon>
        <taxon>Streptomyces</taxon>
    </lineage>
</organism>
<dbReference type="AlphaFoldDB" id="A0A0W7X7Y0"/>
<gene>
    <name evidence="1" type="ORF">AT728_07405</name>
</gene>
<proteinExistence type="predicted"/>
<dbReference type="STRING" id="1765722.AT728_07405"/>
<name>A0A0W7X7Y0_9ACTN</name>
<sequence>MQETPGQRELRYWIGRSTDSADAERYADALYARIAKEAVDVEHTKQRAEATNASLVDEYRGEVYACRAVLRTLMTFTGGREDDTARRIYATIARFNLGEMFRPGGAADRYLIPVELREEETSS</sequence>
<dbReference type="OrthoDB" id="3255194at2"/>
<keyword evidence="2" id="KW-1185">Reference proteome</keyword>
<reference evidence="1 2" key="1">
    <citation type="submission" date="2015-12" db="EMBL/GenBank/DDBJ databases">
        <title>Draft genome sequence of Streptomyces silvensis ATCC 53525, a producer of novel hormone antagonists.</title>
        <authorList>
            <person name="Johnston C.W."/>
            <person name="Li Y."/>
            <person name="Magarvey N.A."/>
        </authorList>
    </citation>
    <scope>NUCLEOTIDE SEQUENCE [LARGE SCALE GENOMIC DNA]</scope>
    <source>
        <strain evidence="1 2">ATCC 53525</strain>
    </source>
</reference>
<protein>
    <submittedName>
        <fullName evidence="1">Uncharacterized protein</fullName>
    </submittedName>
</protein>
<dbReference type="EMBL" id="LOCL01000029">
    <property type="protein sequence ID" value="KUF18852.1"/>
    <property type="molecule type" value="Genomic_DNA"/>
</dbReference>